<keyword evidence="7" id="KW-1185">Reference proteome</keyword>
<dbReference type="CDD" id="cd00198">
    <property type="entry name" value="vWFA"/>
    <property type="match status" value="1"/>
</dbReference>
<dbReference type="InterPro" id="IPR002035">
    <property type="entry name" value="VWF_A"/>
</dbReference>
<feature type="chain" id="PRO_5045767007" evidence="4">
    <location>
        <begin position="26"/>
        <end position="380"/>
    </location>
</feature>
<evidence type="ECO:0000313" key="7">
    <source>
        <dbReference type="Proteomes" id="UP001418637"/>
    </source>
</evidence>
<dbReference type="InterPro" id="IPR056861">
    <property type="entry name" value="HMCN1-like_VWA"/>
</dbReference>
<dbReference type="RefSeq" id="WP_346337632.1">
    <property type="nucleotide sequence ID" value="NZ_JBBYXI010000004.1"/>
</dbReference>
<dbReference type="SMART" id="SM00327">
    <property type="entry name" value="VWA"/>
    <property type="match status" value="1"/>
</dbReference>
<evidence type="ECO:0000313" key="6">
    <source>
        <dbReference type="EMBL" id="MEN3931591.1"/>
    </source>
</evidence>
<proteinExistence type="predicted"/>
<dbReference type="PROSITE" id="PS50234">
    <property type="entry name" value="VWFA"/>
    <property type="match status" value="1"/>
</dbReference>
<gene>
    <name evidence="6" type="ORF">WJT86_11060</name>
</gene>
<feature type="signal peptide" evidence="4">
    <location>
        <begin position="1"/>
        <end position="25"/>
    </location>
</feature>
<evidence type="ECO:0000256" key="1">
    <source>
        <dbReference type="ARBA" id="ARBA00004613"/>
    </source>
</evidence>
<sequence length="380" mass="41855">MQFIKKVYLLSVLTGSVILSGPAHSEPANNSAQVNGVEVVFVLDTTGSMNGLIEGAKRKIWSIANTIVDQNPDAKIKMGLVAYRDIGDDYVTKSFNLTTDIQGIYANLLTFEADGGGDAPESVNEALDVAVTKQDWTSESSQQNVKRIIFLVGDEPPHMDYKHDRKYPVVLKDATQKGIIVNAIQVDGTTETTRYWKEIAKLGNGKYIAIPQDGGKVVDIETPYDDEIIQVQAALNNTVLAYGTKTRKVAVENKKDAYRAATKSSAAEMSKYVNKSSKGAAVVTGKGDLVADMNKGLKLETIPEQELPEVMQKMDVEKRAIFIQEQNAKRIELAKTLKEKVEKRDAYVLEQKAKMQKAGKTKDSFDTVVEKMLSEQIKGK</sequence>
<comment type="subcellular location">
    <subcellularLocation>
        <location evidence="1">Secreted</location>
    </subcellularLocation>
</comment>
<dbReference type="Pfam" id="PF25106">
    <property type="entry name" value="VWA_4"/>
    <property type="match status" value="1"/>
</dbReference>
<dbReference type="InterPro" id="IPR052969">
    <property type="entry name" value="Thr-specific_kinase-like"/>
</dbReference>
<keyword evidence="2" id="KW-0964">Secreted</keyword>
<dbReference type="SUPFAM" id="SSF53300">
    <property type="entry name" value="vWA-like"/>
    <property type="match status" value="1"/>
</dbReference>
<comment type="caution">
    <text evidence="6">The sequence shown here is derived from an EMBL/GenBank/DDBJ whole genome shotgun (WGS) entry which is preliminary data.</text>
</comment>
<evidence type="ECO:0000259" key="5">
    <source>
        <dbReference type="PROSITE" id="PS50234"/>
    </source>
</evidence>
<protein>
    <submittedName>
        <fullName evidence="6">VWA domain-containing protein</fullName>
    </submittedName>
</protein>
<reference evidence="6 7" key="1">
    <citation type="submission" date="2024-04" db="EMBL/GenBank/DDBJ databases">
        <title>A novel species isolated from cricket.</title>
        <authorList>
            <person name="Wang H.-C."/>
        </authorList>
    </citation>
    <scope>NUCLEOTIDE SEQUENCE [LARGE SCALE GENOMIC DNA]</scope>
    <source>
        <strain evidence="6 7">WL0021</strain>
    </source>
</reference>
<dbReference type="Gene3D" id="3.40.50.410">
    <property type="entry name" value="von Willebrand factor, type A domain"/>
    <property type="match status" value="1"/>
</dbReference>
<evidence type="ECO:0000256" key="4">
    <source>
        <dbReference type="SAM" id="SignalP"/>
    </source>
</evidence>
<evidence type="ECO:0000256" key="3">
    <source>
        <dbReference type="ARBA" id="ARBA00022729"/>
    </source>
</evidence>
<feature type="domain" description="VWFA" evidence="5">
    <location>
        <begin position="38"/>
        <end position="228"/>
    </location>
</feature>
<dbReference type="EMBL" id="JBBYXI010000004">
    <property type="protein sequence ID" value="MEN3931591.1"/>
    <property type="molecule type" value="Genomic_DNA"/>
</dbReference>
<evidence type="ECO:0000256" key="2">
    <source>
        <dbReference type="ARBA" id="ARBA00022525"/>
    </source>
</evidence>
<dbReference type="PANTHER" id="PTHR47763:SF1">
    <property type="entry name" value="DUF659 DOMAIN-CONTAINING PROTEIN"/>
    <property type="match status" value="1"/>
</dbReference>
<keyword evidence="3 4" id="KW-0732">Signal</keyword>
<dbReference type="Proteomes" id="UP001418637">
    <property type="component" value="Unassembled WGS sequence"/>
</dbReference>
<name>A0ABV0BMT7_9HYPH</name>
<dbReference type="InterPro" id="IPR036465">
    <property type="entry name" value="vWFA_dom_sf"/>
</dbReference>
<accession>A0ABV0BMT7</accession>
<dbReference type="PANTHER" id="PTHR47763">
    <property type="entry name" value="ALPHA-PROTEIN KINASE VWKA"/>
    <property type="match status" value="1"/>
</dbReference>
<organism evidence="6 7">
    <name type="scientific">Hohaiivirga grylli</name>
    <dbReference type="NCBI Taxonomy" id="3133970"/>
    <lineage>
        <taxon>Bacteria</taxon>
        <taxon>Pseudomonadati</taxon>
        <taxon>Pseudomonadota</taxon>
        <taxon>Alphaproteobacteria</taxon>
        <taxon>Hyphomicrobiales</taxon>
        <taxon>Methylobacteriaceae</taxon>
        <taxon>Hohaiivirga</taxon>
    </lineage>
</organism>